<gene>
    <name evidence="18" type="ORF">OGATHE_004099</name>
</gene>
<dbReference type="InterPro" id="IPR016305">
    <property type="entry name" value="Mannose-6-P_Isomerase"/>
</dbReference>
<evidence type="ECO:0000313" key="18">
    <source>
        <dbReference type="EMBL" id="KAH3665284.1"/>
    </source>
</evidence>
<feature type="active site" evidence="10">
    <location>
        <position position="296"/>
    </location>
</feature>
<evidence type="ECO:0000256" key="12">
    <source>
        <dbReference type="RuleBase" id="RU000611"/>
    </source>
</evidence>
<keyword evidence="9 12" id="KW-0413">Isomerase</keyword>
<dbReference type="EC" id="5.3.1.8" evidence="5 12"/>
<comment type="pathway">
    <text evidence="3 14">Nucleotide-sugar biosynthesis; GDP-alpha-D-mannose biosynthesis; alpha-D-mannose 1-phosphate from D-fructose 6-phosphate: step 1/2.</text>
</comment>
<feature type="domain" description="Phosphomannose isomerase type I helical insertion" evidence="17">
    <location>
        <begin position="172"/>
        <end position="258"/>
    </location>
</feature>
<dbReference type="Proteomes" id="UP000788993">
    <property type="component" value="Unassembled WGS sequence"/>
</dbReference>
<sequence length="426" mass="46938">MSSAPKLFRVIGGAQNYDWGKLGSTSAVARFAKLNDPENVFIEEEKPYAELWMGTHPSVPTVSAQDRTPLRDLVRAAPEEMLGQDIIKKFGSKEGIPFLFKVLSIRKVLSIQAHPDKALARQLHASDPKHYPDDNHKPEMAVAITDFEAFCGFKPLAQIDALLQKIPEFRELVGDDVVAEFHSGIVSSDVAGKKKLLQKVFSRVMNSPESKFEPLAARLVERTRSDPQLFGETLADLIQRLDAQFPNDIGLFCGCLLLNHCILKSGEAMFLEAKDPHAYISGDIMECMAASDNVIRAGFTPKFKDVEVLVDCLTYSFNPVEEQKLKPAPFPRGTGVAELKLYDPPIDEFSVLQTTFTSAGAEKFEALDGPSLLIVTEGKGKIKLQSSDEALDASTGNIFFVAPKTAIELVSESKDTFTSYRAFCEA</sequence>
<keyword evidence="7 11" id="KW-0479">Metal-binding</keyword>
<feature type="binding site" evidence="11">
    <location>
        <position position="114"/>
    </location>
    <ligand>
        <name>Zn(2+)</name>
        <dbReference type="ChEBI" id="CHEBI:29105"/>
    </ligand>
</feature>
<feature type="domain" description="Phosphomannose isomerase type I catalytic" evidence="16">
    <location>
        <begin position="7"/>
        <end position="156"/>
    </location>
</feature>
<evidence type="ECO:0000256" key="4">
    <source>
        <dbReference type="ARBA" id="ARBA00010772"/>
    </source>
</evidence>
<dbReference type="InterPro" id="IPR001250">
    <property type="entry name" value="Man6P_Isoase-1"/>
</dbReference>
<comment type="cofactor">
    <cofactor evidence="11 12">
        <name>Zn(2+)</name>
        <dbReference type="ChEBI" id="CHEBI:29105"/>
    </cofactor>
    <text evidence="11 12">Binds 1 zinc ion per subunit.</text>
</comment>
<reference evidence="18" key="1">
    <citation type="journal article" date="2021" name="Open Biol.">
        <title>Shared evolutionary footprints suggest mitochondrial oxidative damage underlies multiple complex I losses in fungi.</title>
        <authorList>
            <person name="Schikora-Tamarit M.A."/>
            <person name="Marcet-Houben M."/>
            <person name="Nosek J."/>
            <person name="Gabaldon T."/>
        </authorList>
    </citation>
    <scope>NUCLEOTIDE SEQUENCE</scope>
    <source>
        <strain evidence="18">NCAIM Y.01608</strain>
    </source>
</reference>
<dbReference type="PANTHER" id="PTHR10309">
    <property type="entry name" value="MANNOSE-6-PHOSPHATE ISOMERASE"/>
    <property type="match status" value="1"/>
</dbReference>
<evidence type="ECO:0000256" key="3">
    <source>
        <dbReference type="ARBA" id="ARBA00004666"/>
    </source>
</evidence>
<comment type="caution">
    <text evidence="18">The sequence shown here is derived from an EMBL/GenBank/DDBJ whole genome shotgun (WGS) entry which is preliminary data.</text>
</comment>
<dbReference type="Pfam" id="PF01238">
    <property type="entry name" value="PMI_typeI_C"/>
    <property type="match status" value="1"/>
</dbReference>
<proteinExistence type="inferred from homology"/>
<dbReference type="SUPFAM" id="SSF51182">
    <property type="entry name" value="RmlC-like cupins"/>
    <property type="match status" value="1"/>
</dbReference>
<dbReference type="NCBIfam" id="TIGR00218">
    <property type="entry name" value="manA"/>
    <property type="match status" value="1"/>
</dbReference>
<dbReference type="PANTHER" id="PTHR10309:SF0">
    <property type="entry name" value="MANNOSE-6-PHOSPHATE ISOMERASE"/>
    <property type="match status" value="1"/>
</dbReference>
<dbReference type="InterPro" id="IPR014710">
    <property type="entry name" value="RmlC-like_jellyroll"/>
</dbReference>
<evidence type="ECO:0000313" key="19">
    <source>
        <dbReference type="Proteomes" id="UP000788993"/>
    </source>
</evidence>
<dbReference type="FunFam" id="2.60.120.10:FF:000044">
    <property type="entry name" value="Mannose-6-phosphate isomerase"/>
    <property type="match status" value="1"/>
</dbReference>
<accession>A0A1B7SFL8</accession>
<dbReference type="Pfam" id="PF20512">
    <property type="entry name" value="PMI_typeI_hel"/>
    <property type="match status" value="1"/>
</dbReference>
<evidence type="ECO:0000256" key="14">
    <source>
        <dbReference type="RuleBase" id="RU004248"/>
    </source>
</evidence>
<name>A0A1B7SFL8_9ASCO</name>
<evidence type="ECO:0000259" key="16">
    <source>
        <dbReference type="Pfam" id="PF20511"/>
    </source>
</evidence>
<evidence type="ECO:0000256" key="2">
    <source>
        <dbReference type="ARBA" id="ARBA00002564"/>
    </source>
</evidence>
<feature type="binding site" evidence="11">
    <location>
        <position position="277"/>
    </location>
    <ligand>
        <name>Zn(2+)</name>
        <dbReference type="ChEBI" id="CHEBI:29105"/>
    </ligand>
</feature>
<protein>
    <recommendedName>
        <fullName evidence="6 12">Mannose-6-phosphate isomerase</fullName>
        <ecNumber evidence="5 12">5.3.1.8</ecNumber>
    </recommendedName>
</protein>
<evidence type="ECO:0000256" key="10">
    <source>
        <dbReference type="PIRSR" id="PIRSR001480-1"/>
    </source>
</evidence>
<organism evidence="18 19">
    <name type="scientific">Ogataea polymorpha</name>
    <dbReference type="NCBI Taxonomy" id="460523"/>
    <lineage>
        <taxon>Eukaryota</taxon>
        <taxon>Fungi</taxon>
        <taxon>Dikarya</taxon>
        <taxon>Ascomycota</taxon>
        <taxon>Saccharomycotina</taxon>
        <taxon>Pichiomycetes</taxon>
        <taxon>Pichiales</taxon>
        <taxon>Pichiaceae</taxon>
        <taxon>Ogataea</taxon>
    </lineage>
</organism>
<dbReference type="GO" id="GO:0004476">
    <property type="term" value="F:mannose-6-phosphate isomerase activity"/>
    <property type="evidence" value="ECO:0007669"/>
    <property type="project" value="UniProtKB-EC"/>
</dbReference>
<dbReference type="GO" id="GO:0000032">
    <property type="term" value="P:cell wall mannoprotein biosynthetic process"/>
    <property type="evidence" value="ECO:0007669"/>
    <property type="project" value="EnsemblFungi"/>
</dbReference>
<evidence type="ECO:0000256" key="11">
    <source>
        <dbReference type="PIRSR" id="PIRSR001480-2"/>
    </source>
</evidence>
<comment type="function">
    <text evidence="2">Involved in the synthesis of the GDP-mannose and dolichol-phosphate-mannose required for a number of critical mannosyl transfer reactions.</text>
</comment>
<keyword evidence="8 11" id="KW-0862">Zinc</keyword>
<dbReference type="InterPro" id="IPR011051">
    <property type="entry name" value="RmlC_Cupin_sf"/>
</dbReference>
<dbReference type="PROSITE" id="PS00965">
    <property type="entry name" value="PMI_I_1"/>
    <property type="match status" value="1"/>
</dbReference>
<evidence type="ECO:0000256" key="6">
    <source>
        <dbReference type="ARBA" id="ARBA00018236"/>
    </source>
</evidence>
<evidence type="ECO:0000259" key="17">
    <source>
        <dbReference type="Pfam" id="PF20512"/>
    </source>
</evidence>
<keyword evidence="19" id="KW-1185">Reference proteome</keyword>
<dbReference type="InterPro" id="IPR018050">
    <property type="entry name" value="Pmannose_isomerase-type1_CS"/>
</dbReference>
<feature type="domain" description="Phosphomannose isomerase type I C-terminal" evidence="15">
    <location>
        <begin position="341"/>
        <end position="384"/>
    </location>
</feature>
<dbReference type="InterPro" id="IPR046457">
    <property type="entry name" value="PMI_typeI_cat"/>
</dbReference>
<dbReference type="InterPro" id="IPR046458">
    <property type="entry name" value="PMI_typeI_hel"/>
</dbReference>
<reference evidence="18" key="2">
    <citation type="submission" date="2021-01" db="EMBL/GenBank/DDBJ databases">
        <authorList>
            <person name="Schikora-Tamarit M.A."/>
        </authorList>
    </citation>
    <scope>NUCLEOTIDE SEQUENCE</scope>
    <source>
        <strain evidence="18">NCAIM Y.01608</strain>
    </source>
</reference>
<comment type="similarity">
    <text evidence="4 13">Belongs to the mannose-6-phosphate isomerase type 1 family.</text>
</comment>
<dbReference type="GO" id="GO:0009298">
    <property type="term" value="P:GDP-mannose biosynthetic process"/>
    <property type="evidence" value="ECO:0007669"/>
    <property type="project" value="EnsemblFungi"/>
</dbReference>
<dbReference type="Gene3D" id="1.10.441.10">
    <property type="entry name" value="Phosphomannose Isomerase, domain 2"/>
    <property type="match status" value="1"/>
</dbReference>
<dbReference type="EMBL" id="JAEUBD010001178">
    <property type="protein sequence ID" value="KAH3665284.1"/>
    <property type="molecule type" value="Genomic_DNA"/>
</dbReference>
<feature type="binding site" evidence="11">
    <location>
        <position position="112"/>
    </location>
    <ligand>
        <name>Zn(2+)</name>
        <dbReference type="ChEBI" id="CHEBI:29105"/>
    </ligand>
</feature>
<comment type="catalytic activity">
    <reaction evidence="1 12">
        <text>D-mannose 6-phosphate = D-fructose 6-phosphate</text>
        <dbReference type="Rhea" id="RHEA:12356"/>
        <dbReference type="ChEBI" id="CHEBI:58735"/>
        <dbReference type="ChEBI" id="CHEBI:61527"/>
        <dbReference type="EC" id="5.3.1.8"/>
    </reaction>
</comment>
<dbReference type="PRINTS" id="PR00714">
    <property type="entry name" value="MAN6PISMRASE"/>
</dbReference>
<dbReference type="GO" id="GO:0008270">
    <property type="term" value="F:zinc ion binding"/>
    <property type="evidence" value="ECO:0007669"/>
    <property type="project" value="InterPro"/>
</dbReference>
<evidence type="ECO:0000259" key="15">
    <source>
        <dbReference type="Pfam" id="PF01238"/>
    </source>
</evidence>
<evidence type="ECO:0000256" key="13">
    <source>
        <dbReference type="RuleBase" id="RU004189"/>
    </source>
</evidence>
<evidence type="ECO:0000256" key="5">
    <source>
        <dbReference type="ARBA" id="ARBA00011956"/>
    </source>
</evidence>
<dbReference type="Pfam" id="PF20511">
    <property type="entry name" value="PMI_typeI_cat"/>
    <property type="match status" value="1"/>
</dbReference>
<evidence type="ECO:0000256" key="7">
    <source>
        <dbReference type="ARBA" id="ARBA00022723"/>
    </source>
</evidence>
<dbReference type="RefSeq" id="XP_018210229.1">
    <property type="nucleotide sequence ID" value="XM_018356938.1"/>
</dbReference>
<evidence type="ECO:0000256" key="9">
    <source>
        <dbReference type="ARBA" id="ARBA00023235"/>
    </source>
</evidence>
<dbReference type="CDD" id="cd07011">
    <property type="entry name" value="cupin_PMI_type_I_N"/>
    <property type="match status" value="1"/>
</dbReference>
<dbReference type="Gene3D" id="2.60.120.10">
    <property type="entry name" value="Jelly Rolls"/>
    <property type="match status" value="2"/>
</dbReference>
<feature type="binding site" evidence="11">
    <location>
        <position position="139"/>
    </location>
    <ligand>
        <name>Zn(2+)</name>
        <dbReference type="ChEBI" id="CHEBI:29105"/>
    </ligand>
</feature>
<dbReference type="GO" id="GO:0005975">
    <property type="term" value="P:carbohydrate metabolic process"/>
    <property type="evidence" value="ECO:0007669"/>
    <property type="project" value="InterPro"/>
</dbReference>
<dbReference type="AlphaFoldDB" id="A0A1B7SFL8"/>
<dbReference type="PIRSF" id="PIRSF001480">
    <property type="entry name" value="Mannose-6-phosphate_isomerase"/>
    <property type="match status" value="1"/>
</dbReference>
<evidence type="ECO:0000256" key="1">
    <source>
        <dbReference type="ARBA" id="ARBA00000757"/>
    </source>
</evidence>
<evidence type="ECO:0000256" key="8">
    <source>
        <dbReference type="ARBA" id="ARBA00022833"/>
    </source>
</evidence>
<dbReference type="PROSITE" id="PS00966">
    <property type="entry name" value="PMI_I_2"/>
    <property type="match status" value="1"/>
</dbReference>
<dbReference type="GO" id="GO:0005829">
    <property type="term" value="C:cytosol"/>
    <property type="evidence" value="ECO:0007669"/>
    <property type="project" value="TreeGrafter"/>
</dbReference>
<dbReference type="InterPro" id="IPR046456">
    <property type="entry name" value="PMI_typeI_C"/>
</dbReference>